<evidence type="ECO:0000256" key="3">
    <source>
        <dbReference type="ARBA" id="ARBA00022679"/>
    </source>
</evidence>
<dbReference type="PANTHER" id="PTHR23028">
    <property type="entry name" value="ACETYLTRANSFERASE"/>
    <property type="match status" value="1"/>
</dbReference>
<feature type="transmembrane region" description="Helical" evidence="8">
    <location>
        <begin position="20"/>
        <end position="43"/>
    </location>
</feature>
<dbReference type="GO" id="GO:0009103">
    <property type="term" value="P:lipopolysaccharide biosynthetic process"/>
    <property type="evidence" value="ECO:0007669"/>
    <property type="project" value="TreeGrafter"/>
</dbReference>
<dbReference type="STRING" id="1423802.FC56_GL000007"/>
<keyword evidence="6 8" id="KW-0472">Membrane</keyword>
<evidence type="ECO:0000259" key="9">
    <source>
        <dbReference type="Pfam" id="PF01757"/>
    </source>
</evidence>
<dbReference type="Proteomes" id="UP000051256">
    <property type="component" value="Unassembled WGS sequence"/>
</dbReference>
<keyword evidence="3" id="KW-0808">Transferase</keyword>
<dbReference type="PATRIC" id="fig|1423802.4.peg.8"/>
<dbReference type="PANTHER" id="PTHR23028:SF53">
    <property type="entry name" value="ACYL_TRANSF_3 DOMAIN-CONTAINING PROTEIN"/>
    <property type="match status" value="1"/>
</dbReference>
<feature type="transmembrane region" description="Helical" evidence="8">
    <location>
        <begin position="91"/>
        <end position="108"/>
    </location>
</feature>
<dbReference type="Pfam" id="PF01757">
    <property type="entry name" value="Acyl_transf_3"/>
    <property type="match status" value="1"/>
</dbReference>
<dbReference type="AlphaFoldDB" id="A0A0R2D0H9"/>
<organism evidence="10 11">
    <name type="scientific">Lentilactobacillus senioris DSM 24302 = JCM 17472</name>
    <dbReference type="NCBI Taxonomy" id="1423802"/>
    <lineage>
        <taxon>Bacteria</taxon>
        <taxon>Bacillati</taxon>
        <taxon>Bacillota</taxon>
        <taxon>Bacilli</taxon>
        <taxon>Lactobacillales</taxon>
        <taxon>Lactobacillaceae</taxon>
        <taxon>Lentilactobacillus</taxon>
    </lineage>
</organism>
<evidence type="ECO:0000256" key="4">
    <source>
        <dbReference type="ARBA" id="ARBA00022692"/>
    </source>
</evidence>
<feature type="transmembrane region" description="Helical" evidence="8">
    <location>
        <begin position="247"/>
        <end position="267"/>
    </location>
</feature>
<dbReference type="CDD" id="cd01840">
    <property type="entry name" value="SGNH_hydrolase_yrhL_like"/>
    <property type="match status" value="1"/>
</dbReference>
<dbReference type="Gene3D" id="3.40.50.1110">
    <property type="entry name" value="SGNH hydrolase"/>
    <property type="match status" value="1"/>
</dbReference>
<feature type="transmembrane region" description="Helical" evidence="8">
    <location>
        <begin position="154"/>
        <end position="177"/>
    </location>
</feature>
<feature type="transmembrane region" description="Helical" evidence="8">
    <location>
        <begin position="345"/>
        <end position="363"/>
    </location>
</feature>
<dbReference type="EMBL" id="AYZR01000007">
    <property type="protein sequence ID" value="KRM94027.1"/>
    <property type="molecule type" value="Genomic_DNA"/>
</dbReference>
<keyword evidence="5 8" id="KW-1133">Transmembrane helix</keyword>
<evidence type="ECO:0000256" key="8">
    <source>
        <dbReference type="SAM" id="Phobius"/>
    </source>
</evidence>
<reference evidence="10 11" key="1">
    <citation type="journal article" date="2015" name="Genome Announc.">
        <title>Expanding the biotechnology potential of lactobacilli through comparative genomics of 213 strains and associated genera.</title>
        <authorList>
            <person name="Sun Z."/>
            <person name="Harris H.M."/>
            <person name="McCann A."/>
            <person name="Guo C."/>
            <person name="Argimon S."/>
            <person name="Zhang W."/>
            <person name="Yang X."/>
            <person name="Jeffery I.B."/>
            <person name="Cooney J.C."/>
            <person name="Kagawa T.F."/>
            <person name="Liu W."/>
            <person name="Song Y."/>
            <person name="Salvetti E."/>
            <person name="Wrobel A."/>
            <person name="Rasinkangas P."/>
            <person name="Parkhill J."/>
            <person name="Rea M.C."/>
            <person name="O'Sullivan O."/>
            <person name="Ritari J."/>
            <person name="Douillard F.P."/>
            <person name="Paul Ross R."/>
            <person name="Yang R."/>
            <person name="Briner A.E."/>
            <person name="Felis G.E."/>
            <person name="de Vos W.M."/>
            <person name="Barrangou R."/>
            <person name="Klaenhammer T.R."/>
            <person name="Caufield P.W."/>
            <person name="Cui Y."/>
            <person name="Zhang H."/>
            <person name="O'Toole P.W."/>
        </authorList>
    </citation>
    <scope>NUCLEOTIDE SEQUENCE [LARGE SCALE GENOMIC DNA]</scope>
    <source>
        <strain evidence="10 11">DSM 24302</strain>
    </source>
</reference>
<proteinExistence type="predicted"/>
<feature type="domain" description="Acyltransferase 3" evidence="9">
    <location>
        <begin position="24"/>
        <end position="355"/>
    </location>
</feature>
<feature type="transmembrane region" description="Helical" evidence="8">
    <location>
        <begin position="183"/>
        <end position="203"/>
    </location>
</feature>
<accession>A0A0R2D0H9</accession>
<gene>
    <name evidence="10" type="ORF">FC56_GL000007</name>
</gene>
<name>A0A0R2D0H9_9LACO</name>
<dbReference type="InterPro" id="IPR036514">
    <property type="entry name" value="SGNH_hydro_sf"/>
</dbReference>
<evidence type="ECO:0000313" key="10">
    <source>
        <dbReference type="EMBL" id="KRM94027.1"/>
    </source>
</evidence>
<keyword evidence="7" id="KW-0012">Acyltransferase</keyword>
<dbReference type="RefSeq" id="WP_056977951.1">
    <property type="nucleotide sequence ID" value="NZ_AYZR01000007.1"/>
</dbReference>
<evidence type="ECO:0000256" key="6">
    <source>
        <dbReference type="ARBA" id="ARBA00023136"/>
    </source>
</evidence>
<feature type="transmembrane region" description="Helical" evidence="8">
    <location>
        <begin position="49"/>
        <end position="70"/>
    </location>
</feature>
<dbReference type="InterPro" id="IPR050879">
    <property type="entry name" value="Acyltransferase_3"/>
</dbReference>
<dbReference type="GO" id="GO:0005886">
    <property type="term" value="C:plasma membrane"/>
    <property type="evidence" value="ECO:0007669"/>
    <property type="project" value="UniProtKB-SubCell"/>
</dbReference>
<evidence type="ECO:0000256" key="5">
    <source>
        <dbReference type="ARBA" id="ARBA00022989"/>
    </source>
</evidence>
<keyword evidence="11" id="KW-1185">Reference proteome</keyword>
<evidence type="ECO:0000256" key="1">
    <source>
        <dbReference type="ARBA" id="ARBA00004651"/>
    </source>
</evidence>
<comment type="subcellular location">
    <subcellularLocation>
        <location evidence="1">Cell membrane</location>
        <topology evidence="1">Multi-pass membrane protein</topology>
    </subcellularLocation>
</comment>
<keyword evidence="4 8" id="KW-0812">Transmembrane</keyword>
<evidence type="ECO:0000313" key="11">
    <source>
        <dbReference type="Proteomes" id="UP000051256"/>
    </source>
</evidence>
<feature type="transmembrane region" description="Helical" evidence="8">
    <location>
        <begin position="388"/>
        <end position="408"/>
    </location>
</feature>
<evidence type="ECO:0000256" key="7">
    <source>
        <dbReference type="ARBA" id="ARBA00023315"/>
    </source>
</evidence>
<sequence length="643" mass="72629">MENENSRVDLHANGVKAKKARYITGIDGIRTLAVLGVIFYHLLPFSIPGGFAGVSIFFVISGYLITASLLNENQRNGRINFGQFSLRRIKRLYPTLVAMLVATGAYITMFAHQFLVNLRVTIGSNLVYLYNWWEISHGQNYFDRFNGESPFTHLWSLSIEGQFYIIWPLILIAMLAWGAKSKHFGWLLTGLTVISVLLMAFLYDPSNINRAYYGTDTRAFSITIGAWLAFYWPQAKLAENIPNSDRTILDVTGIISFLVLVGSFFVLNGQKAFAYRGGLLIVSLAAALLLSVCVHPSSHVNRWLTNPVFSWVGQRSYGIYLYQFPVMIFYEAAVKQIAAHPVINMVIEITLILLLSELSYRFIEQPFRKITWQQFTGWFNPNDAKQRMHFALASAAVVFTLICSYGMITAPKADEAKPDHLQQNIKNNEAATEAKNKELAKNQAATGKKLKHNNSYVVSGPVKWNKKNLKIAKKYHLKKKVLMTVQNIKMTAVGDSVLADSSKDLQTVFQQTYVAAKVGMQPEAAYDILATLKAKDQLAPTVLINIGTNGPITTDQVQRYMKLVGKNRQVFWMTAHVPTRSWEGQVNQTLATASRKYSNLHLVDWHQASLNKSSWFWEDDVHPNPLGNKKFVKVVADTMYQKR</sequence>
<feature type="transmembrane region" description="Helical" evidence="8">
    <location>
        <begin position="279"/>
        <end position="297"/>
    </location>
</feature>
<evidence type="ECO:0000256" key="2">
    <source>
        <dbReference type="ARBA" id="ARBA00022475"/>
    </source>
</evidence>
<protein>
    <submittedName>
        <fullName evidence="10">ATP synthase F0, A subunit</fullName>
    </submittedName>
</protein>
<keyword evidence="2" id="KW-1003">Cell membrane</keyword>
<dbReference type="InterPro" id="IPR002656">
    <property type="entry name" value="Acyl_transf_3_dom"/>
</dbReference>
<dbReference type="GO" id="GO:0016747">
    <property type="term" value="F:acyltransferase activity, transferring groups other than amino-acyl groups"/>
    <property type="evidence" value="ECO:0007669"/>
    <property type="project" value="InterPro"/>
</dbReference>
<comment type="caution">
    <text evidence="10">The sequence shown here is derived from an EMBL/GenBank/DDBJ whole genome shotgun (WGS) entry which is preliminary data.</text>
</comment>
<dbReference type="SUPFAM" id="SSF52266">
    <property type="entry name" value="SGNH hydrolase"/>
    <property type="match status" value="1"/>
</dbReference>